<dbReference type="SUPFAM" id="SSF141259">
    <property type="entry name" value="CarD-like"/>
    <property type="match status" value="1"/>
</dbReference>
<dbReference type="InterPro" id="IPR048792">
    <property type="entry name" value="CarD_C"/>
</dbReference>
<dbReference type="AlphaFoldDB" id="A0A1W2E058"/>
<accession>A0A1W2E058</accession>
<dbReference type="EMBL" id="FWXI01000019">
    <property type="protein sequence ID" value="SMD03133.1"/>
    <property type="molecule type" value="Genomic_DNA"/>
</dbReference>
<organism evidence="2 3">
    <name type="scientific">Sporomusa malonica</name>
    <dbReference type="NCBI Taxonomy" id="112901"/>
    <lineage>
        <taxon>Bacteria</taxon>
        <taxon>Bacillati</taxon>
        <taxon>Bacillota</taxon>
        <taxon>Negativicutes</taxon>
        <taxon>Selenomonadales</taxon>
        <taxon>Sporomusaceae</taxon>
        <taxon>Sporomusa</taxon>
    </lineage>
</organism>
<evidence type="ECO:0000313" key="3">
    <source>
        <dbReference type="Proteomes" id="UP000192738"/>
    </source>
</evidence>
<dbReference type="InterPro" id="IPR036101">
    <property type="entry name" value="CarD-like/TRCF_RID_sf"/>
</dbReference>
<dbReference type="STRING" id="112901.SAMN04488500_11966"/>
<dbReference type="Gene3D" id="2.40.10.170">
    <property type="match status" value="1"/>
</dbReference>
<dbReference type="InterPro" id="IPR042215">
    <property type="entry name" value="CarD-like_C"/>
</dbReference>
<protein>
    <submittedName>
        <fullName evidence="2">Transcriptional regulator, CarD family</fullName>
    </submittedName>
</protein>
<dbReference type="OrthoDB" id="9786074at2"/>
<proteinExistence type="predicted"/>
<keyword evidence="3" id="KW-1185">Reference proteome</keyword>
<dbReference type="SMART" id="SM01058">
    <property type="entry name" value="CarD_TRCF"/>
    <property type="match status" value="1"/>
</dbReference>
<dbReference type="PANTHER" id="PTHR38447">
    <property type="entry name" value="TRANSCRIPTION FACTOR YDEB-RELATED"/>
    <property type="match status" value="1"/>
</dbReference>
<dbReference type="InterPro" id="IPR052531">
    <property type="entry name" value="CarD-like_regulator"/>
</dbReference>
<evidence type="ECO:0000259" key="1">
    <source>
        <dbReference type="SMART" id="SM01058"/>
    </source>
</evidence>
<dbReference type="PANTHER" id="PTHR38447:SF1">
    <property type="entry name" value="RNA POLYMERASE-BINDING TRANSCRIPTION FACTOR CARD"/>
    <property type="match status" value="1"/>
</dbReference>
<dbReference type="RefSeq" id="WP_084577443.1">
    <property type="nucleotide sequence ID" value="NZ_CP155572.1"/>
</dbReference>
<evidence type="ECO:0000313" key="2">
    <source>
        <dbReference type="EMBL" id="SMD03133.1"/>
    </source>
</evidence>
<name>A0A1W2E058_9FIRM</name>
<dbReference type="Pfam" id="PF02559">
    <property type="entry name" value="CarD_TRCF_RID"/>
    <property type="match status" value="1"/>
</dbReference>
<dbReference type="Pfam" id="PF21095">
    <property type="entry name" value="CarD_C"/>
    <property type="match status" value="1"/>
</dbReference>
<dbReference type="GO" id="GO:0009303">
    <property type="term" value="P:rRNA transcription"/>
    <property type="evidence" value="ECO:0007669"/>
    <property type="project" value="TreeGrafter"/>
</dbReference>
<sequence length="173" mass="19616">MFQVGDKIFYPTQGGCTIQAIEEKEILGETVLYYTVNILHRKMLVQFPTSKTDRLKIRPIVDPDKLDNVLTTFFDGETELTTRDNQRIQRNLSKIKSGDIYEGAEVIRDLVRSNNKKKLGITEKNMMEDALQILISEVVLVKGITKQQASDLLDQIINIPMSNLSLTNSMPIG</sequence>
<reference evidence="2 3" key="1">
    <citation type="submission" date="2017-04" db="EMBL/GenBank/DDBJ databases">
        <authorList>
            <person name="Afonso C.L."/>
            <person name="Miller P.J."/>
            <person name="Scott M.A."/>
            <person name="Spackman E."/>
            <person name="Goraichik I."/>
            <person name="Dimitrov K.M."/>
            <person name="Suarez D.L."/>
            <person name="Swayne D.E."/>
        </authorList>
    </citation>
    <scope>NUCLEOTIDE SEQUENCE [LARGE SCALE GENOMIC DNA]</scope>
    <source>
        <strain evidence="2 3">DSM 5090</strain>
    </source>
</reference>
<dbReference type="Proteomes" id="UP000192738">
    <property type="component" value="Unassembled WGS sequence"/>
</dbReference>
<feature type="domain" description="CarD-like/TRCF RNAP-interacting" evidence="1">
    <location>
        <begin position="1"/>
        <end position="111"/>
    </location>
</feature>
<dbReference type="InterPro" id="IPR003711">
    <property type="entry name" value="CarD-like/TRCF_RID"/>
</dbReference>
<gene>
    <name evidence="2" type="ORF">SAMN04488500_11966</name>
</gene>
<dbReference type="Gene3D" id="1.20.58.1290">
    <property type="entry name" value="CarD-like, C-terminal domain"/>
    <property type="match status" value="1"/>
</dbReference>